<evidence type="ECO:0000313" key="2">
    <source>
        <dbReference type="Proteomes" id="UP000748752"/>
    </source>
</evidence>
<dbReference type="RefSeq" id="WP_200235929.1">
    <property type="nucleotide sequence ID" value="NZ_NRRV01000015.1"/>
</dbReference>
<dbReference type="Proteomes" id="UP000748752">
    <property type="component" value="Unassembled WGS sequence"/>
</dbReference>
<accession>A0ABS1CFR5</accession>
<keyword evidence="2" id="KW-1185">Reference proteome</keyword>
<proteinExistence type="predicted"/>
<reference evidence="1 2" key="1">
    <citation type="journal article" date="2020" name="Microorganisms">
        <title>Osmotic Adaptation and Compatible Solute Biosynthesis of Phototrophic Bacteria as Revealed from Genome Analyses.</title>
        <authorList>
            <person name="Imhoff J.F."/>
            <person name="Rahn T."/>
            <person name="Kunzel S."/>
            <person name="Keller A."/>
            <person name="Neulinger S.C."/>
        </authorList>
    </citation>
    <scope>NUCLEOTIDE SEQUENCE [LARGE SCALE GENOMIC DNA]</scope>
    <source>
        <strain evidence="1 2">DSM 6210</strain>
    </source>
</reference>
<comment type="caution">
    <text evidence="1">The sequence shown here is derived from an EMBL/GenBank/DDBJ whole genome shotgun (WGS) entry which is preliminary data.</text>
</comment>
<sequence length="66" mass="7680">MKSVEQLKSEIENLPPAELRELAQWLAERDADAWDEQIERDAAAGSLDFLVEEAREEQRRGKLREL</sequence>
<evidence type="ECO:0000313" key="1">
    <source>
        <dbReference type="EMBL" id="MBK1630752.1"/>
    </source>
</evidence>
<protein>
    <recommendedName>
        <fullName evidence="3">DUF2281 domain-containing protein</fullName>
    </recommendedName>
</protein>
<name>A0ABS1CFR5_9GAMM</name>
<organism evidence="1 2">
    <name type="scientific">Thiohalocapsa halophila</name>
    <dbReference type="NCBI Taxonomy" id="69359"/>
    <lineage>
        <taxon>Bacteria</taxon>
        <taxon>Pseudomonadati</taxon>
        <taxon>Pseudomonadota</taxon>
        <taxon>Gammaproteobacteria</taxon>
        <taxon>Chromatiales</taxon>
        <taxon>Chromatiaceae</taxon>
        <taxon>Thiohalocapsa</taxon>
    </lineage>
</organism>
<evidence type="ECO:0008006" key="3">
    <source>
        <dbReference type="Google" id="ProtNLM"/>
    </source>
</evidence>
<gene>
    <name evidence="1" type="ORF">CKO31_08345</name>
</gene>
<dbReference type="EMBL" id="NRRV01000015">
    <property type="protein sequence ID" value="MBK1630752.1"/>
    <property type="molecule type" value="Genomic_DNA"/>
</dbReference>